<dbReference type="AlphaFoldDB" id="A0A7Y6BXF6"/>
<dbReference type="SMART" id="SM00480">
    <property type="entry name" value="POL3Bc"/>
    <property type="match status" value="1"/>
</dbReference>
<dbReference type="PANTHER" id="PTHR30478">
    <property type="entry name" value="DNA POLYMERASE III SUBUNIT BETA"/>
    <property type="match status" value="1"/>
</dbReference>
<protein>
    <recommendedName>
        <fullName evidence="3 10">Beta sliding clamp</fullName>
    </recommendedName>
</protein>
<dbReference type="GO" id="GO:0006271">
    <property type="term" value="P:DNA strand elongation involved in DNA replication"/>
    <property type="evidence" value="ECO:0007669"/>
    <property type="project" value="TreeGrafter"/>
</dbReference>
<sequence length="389" mass="43125">MKITMKTKTLLDGLTKVKETLEKSERVPICMNIKFHATKKGLNLVTDNTVNSTEHFIPSKENELSVDEVGSVMIPPLIIEIVRKMGSAVCITVSDHPDEKLTDQKLINVTSVDEKVNANFKMQGLSAVEFPQFVIPKGKALLQLDSSHFLDLLNKTLFAASTDENTPILTGVNINLTEQDLVFTTTNRHRLAIASYQTDSIQEFGNDGITIAAKPLEKISRLIGSNKVDISLVKGRLVIKSGNTTFSTTILEGSYPDVSRIRPDGDSMKVSFLVHRTELLASLERQYIVKAEGNDGGITLIKTNPNNAASIELKTHESSFASVAEEIFVQDYVGDEIDISINTRYFLDAIKAYHSKMVRISFTGELSPVLIEPQESKGNIQIILPYRRK</sequence>
<accession>A0A7Y6BXF6</accession>
<comment type="caution">
    <text evidence="14">The sequence shown here is derived from an EMBL/GenBank/DDBJ whole genome shotgun (WGS) entry which is preliminary data.</text>
</comment>
<dbReference type="Proteomes" id="UP000526125">
    <property type="component" value="Unassembled WGS sequence"/>
</dbReference>
<dbReference type="InterPro" id="IPR022634">
    <property type="entry name" value="DNA_polIII_beta_N"/>
</dbReference>
<dbReference type="GO" id="GO:0009360">
    <property type="term" value="C:DNA polymerase III complex"/>
    <property type="evidence" value="ECO:0007669"/>
    <property type="project" value="InterPro"/>
</dbReference>
<keyword evidence="6 10" id="KW-0548">Nucleotidyltransferase</keyword>
<dbReference type="InterPro" id="IPR022637">
    <property type="entry name" value="DNA_polIII_beta_cen"/>
</dbReference>
<feature type="domain" description="DNA polymerase III beta sliding clamp N-terminal" evidence="11">
    <location>
        <begin position="1"/>
        <end position="132"/>
    </location>
</feature>
<evidence type="ECO:0000256" key="1">
    <source>
        <dbReference type="ARBA" id="ARBA00004496"/>
    </source>
</evidence>
<dbReference type="GO" id="GO:0003677">
    <property type="term" value="F:DNA binding"/>
    <property type="evidence" value="ECO:0007669"/>
    <property type="project" value="UniProtKB-UniRule"/>
</dbReference>
<evidence type="ECO:0000259" key="12">
    <source>
        <dbReference type="Pfam" id="PF02767"/>
    </source>
</evidence>
<dbReference type="RefSeq" id="WP_175395509.1">
    <property type="nucleotide sequence ID" value="NZ_JABMCB010000176.1"/>
</dbReference>
<evidence type="ECO:0000256" key="9">
    <source>
        <dbReference type="ARBA" id="ARBA00023125"/>
    </source>
</evidence>
<comment type="subcellular location">
    <subcellularLocation>
        <location evidence="1 10">Cytoplasm</location>
    </subcellularLocation>
</comment>
<dbReference type="PANTHER" id="PTHR30478:SF0">
    <property type="entry name" value="BETA SLIDING CLAMP"/>
    <property type="match status" value="1"/>
</dbReference>
<keyword evidence="8 10" id="KW-0239">DNA-directed DNA polymerase</keyword>
<dbReference type="CDD" id="cd00140">
    <property type="entry name" value="beta_clamp"/>
    <property type="match status" value="1"/>
</dbReference>
<comment type="subunit">
    <text evidence="10">Forms a ring-shaped head-to-tail homodimer around DNA.</text>
</comment>
<feature type="domain" description="DNA polymerase III beta sliding clamp C-terminal" evidence="13">
    <location>
        <begin position="273"/>
        <end position="387"/>
    </location>
</feature>
<comment type="similarity">
    <text evidence="2 10">Belongs to the beta sliding clamp family.</text>
</comment>
<dbReference type="GO" id="GO:0005737">
    <property type="term" value="C:cytoplasm"/>
    <property type="evidence" value="ECO:0007669"/>
    <property type="project" value="UniProtKB-SubCell"/>
</dbReference>
<evidence type="ECO:0000256" key="8">
    <source>
        <dbReference type="ARBA" id="ARBA00022932"/>
    </source>
</evidence>
<evidence type="ECO:0000256" key="7">
    <source>
        <dbReference type="ARBA" id="ARBA00022705"/>
    </source>
</evidence>
<evidence type="ECO:0000256" key="3">
    <source>
        <dbReference type="ARBA" id="ARBA00021035"/>
    </source>
</evidence>
<evidence type="ECO:0000256" key="6">
    <source>
        <dbReference type="ARBA" id="ARBA00022695"/>
    </source>
</evidence>
<dbReference type="NCBIfam" id="TIGR00663">
    <property type="entry name" value="dnan"/>
    <property type="match status" value="1"/>
</dbReference>
<evidence type="ECO:0000259" key="13">
    <source>
        <dbReference type="Pfam" id="PF02768"/>
    </source>
</evidence>
<dbReference type="Pfam" id="PF00712">
    <property type="entry name" value="DNA_pol3_beta"/>
    <property type="match status" value="1"/>
</dbReference>
<dbReference type="Gene3D" id="3.70.10.10">
    <property type="match status" value="1"/>
</dbReference>
<dbReference type="Pfam" id="PF02767">
    <property type="entry name" value="DNA_pol3_beta_2"/>
    <property type="match status" value="1"/>
</dbReference>
<feature type="domain" description="DNA polymerase III beta sliding clamp central" evidence="12">
    <location>
        <begin position="143"/>
        <end position="257"/>
    </location>
</feature>
<dbReference type="InterPro" id="IPR022635">
    <property type="entry name" value="DNA_polIII_beta_C"/>
</dbReference>
<gene>
    <name evidence="14" type="primary">dnaN</name>
    <name evidence="14" type="ORF">HP552_10915</name>
</gene>
<dbReference type="GO" id="GO:0003887">
    <property type="term" value="F:DNA-directed DNA polymerase activity"/>
    <property type="evidence" value="ECO:0007669"/>
    <property type="project" value="UniProtKB-UniRule"/>
</dbReference>
<evidence type="ECO:0000256" key="10">
    <source>
        <dbReference type="PIRNR" id="PIRNR000804"/>
    </source>
</evidence>
<dbReference type="SUPFAM" id="SSF55979">
    <property type="entry name" value="DNA clamp"/>
    <property type="match status" value="3"/>
</dbReference>
<keyword evidence="5 10" id="KW-0808">Transferase</keyword>
<keyword evidence="15" id="KW-1185">Reference proteome</keyword>
<keyword evidence="9" id="KW-0238">DNA-binding</keyword>
<evidence type="ECO:0000256" key="4">
    <source>
        <dbReference type="ARBA" id="ARBA00022490"/>
    </source>
</evidence>
<keyword evidence="4 10" id="KW-0963">Cytoplasm</keyword>
<comment type="function">
    <text evidence="10">Confers DNA tethering and processivity to DNA polymerases and other proteins. Acts as a clamp, forming a ring around DNA (a reaction catalyzed by the clamp-loading complex) which diffuses in an ATP-independent manner freely and bidirectionally along dsDNA. Initially characterized for its ability to contact the catalytic subunit of DNA polymerase III (Pol III), a complex, multichain enzyme responsible for most of the replicative synthesis in bacteria; Pol III exhibits 3'-5' exonuclease proofreading activity. The beta chain is required for initiation of replication as well as for processivity of DNA replication.</text>
</comment>
<evidence type="ECO:0000256" key="5">
    <source>
        <dbReference type="ARBA" id="ARBA00022679"/>
    </source>
</evidence>
<dbReference type="InterPro" id="IPR001001">
    <property type="entry name" value="DNA_polIII_beta"/>
</dbReference>
<dbReference type="InterPro" id="IPR046938">
    <property type="entry name" value="DNA_clamp_sf"/>
</dbReference>
<keyword evidence="7 10" id="KW-0235">DNA replication</keyword>
<evidence type="ECO:0000313" key="14">
    <source>
        <dbReference type="EMBL" id="NUU75739.1"/>
    </source>
</evidence>
<dbReference type="GO" id="GO:0008408">
    <property type="term" value="F:3'-5' exonuclease activity"/>
    <property type="evidence" value="ECO:0007669"/>
    <property type="project" value="InterPro"/>
</dbReference>
<proteinExistence type="inferred from homology"/>
<evidence type="ECO:0000313" key="15">
    <source>
        <dbReference type="Proteomes" id="UP000526125"/>
    </source>
</evidence>
<reference evidence="14 15" key="1">
    <citation type="submission" date="2020-05" db="EMBL/GenBank/DDBJ databases">
        <title>Genome Sequencing of Type Strains.</title>
        <authorList>
            <person name="Lemaire J.F."/>
            <person name="Inderbitzin P."/>
            <person name="Gregorio O.A."/>
            <person name="Collins S.B."/>
            <person name="Wespe N."/>
            <person name="Knight-Connoni V."/>
        </authorList>
    </citation>
    <scope>NUCLEOTIDE SEQUENCE [LARGE SCALE GENOMIC DNA]</scope>
    <source>
        <strain evidence="14 15">LMG 21957</strain>
    </source>
</reference>
<evidence type="ECO:0000256" key="2">
    <source>
        <dbReference type="ARBA" id="ARBA00010752"/>
    </source>
</evidence>
<organism evidence="14 15">
    <name type="scientific">Paenibacillus xylanilyticus</name>
    <dbReference type="NCBI Taxonomy" id="248903"/>
    <lineage>
        <taxon>Bacteria</taxon>
        <taxon>Bacillati</taxon>
        <taxon>Bacillota</taxon>
        <taxon>Bacilli</taxon>
        <taxon>Bacillales</taxon>
        <taxon>Paenibacillaceae</taxon>
        <taxon>Paenibacillus</taxon>
    </lineage>
</organism>
<evidence type="ECO:0000259" key="11">
    <source>
        <dbReference type="Pfam" id="PF00712"/>
    </source>
</evidence>
<dbReference type="EMBL" id="JABMCB010000176">
    <property type="protein sequence ID" value="NUU75739.1"/>
    <property type="molecule type" value="Genomic_DNA"/>
</dbReference>
<dbReference type="PIRSF" id="PIRSF000804">
    <property type="entry name" value="DNA_pol_III_b"/>
    <property type="match status" value="1"/>
</dbReference>
<dbReference type="Pfam" id="PF02768">
    <property type="entry name" value="DNA_pol3_beta_3"/>
    <property type="match status" value="1"/>
</dbReference>
<dbReference type="Gene3D" id="3.10.150.10">
    <property type="entry name" value="DNA Polymerase III, subunit A, domain 2"/>
    <property type="match status" value="1"/>
</dbReference>
<name>A0A7Y6BXF6_9BACL</name>